<gene>
    <name evidence="3" type="primary">NSP3</name>
</gene>
<feature type="region of interest" description="Disordered" evidence="2">
    <location>
        <begin position="216"/>
        <end position="298"/>
    </location>
</feature>
<sequence>MAGELKIAFDAMLQAGTVSFDKFIEILNDQGSDVDAWKRCYDSERLPKRMTKSTLAIQNSNLEKEVRLLRAKAYVEGYEKDKRTLSSFKVERNESGHTILSPQTRLAEIILLNSTSDLKLSSPPTDYIEHLEDEVAKLKDINQQMADEIDSLKMTNNMLYRSYHNLHVHAYASQVSNQNKAEIIERLEENNLNLVAENNDLKTVVRSLARRLNLEVEESDDETDSNYHSATEDNDTNTDSESDSDNDLVQDENDLNEAYEAFQAELRNRNAMFDAEISDPEESDDEYLYFGPNYSDPE</sequence>
<protein>
    <submittedName>
        <fullName evidence="3">Non-structural protein 3</fullName>
    </submittedName>
</protein>
<feature type="compositionally biased region" description="Acidic residues" evidence="2">
    <location>
        <begin position="276"/>
        <end position="287"/>
    </location>
</feature>
<name>A0A3G1RPG7_9REOV</name>
<reference evidence="3" key="1">
    <citation type="journal article" date="2018" name="Mol. Ecol.">
        <title>Virus-virus interactions and host ecology are associated with RNA virome structure in wild birds.</title>
        <authorList>
            <person name="Wille M."/>
            <person name="Eden J.S."/>
            <person name="Shi M."/>
            <person name="Klaassen M."/>
            <person name="Hurt A.C."/>
            <person name="Holmes E.C."/>
        </authorList>
    </citation>
    <scope>NUCLEOTIDE SEQUENCE</scope>
    <source>
        <strain evidence="3">MW05</strain>
    </source>
</reference>
<feature type="compositionally biased region" description="Acidic residues" evidence="2">
    <location>
        <begin position="232"/>
        <end position="257"/>
    </location>
</feature>
<proteinExistence type="predicted"/>
<feature type="coiled-coil region" evidence="1">
    <location>
        <begin position="128"/>
        <end position="204"/>
    </location>
</feature>
<evidence type="ECO:0000313" key="3">
    <source>
        <dbReference type="EMBL" id="AXF38737.1"/>
    </source>
</evidence>
<organism evidence="3">
    <name type="scientific">Ruddy turnstone rotavirus</name>
    <dbReference type="NCBI Taxonomy" id="2212774"/>
    <lineage>
        <taxon>Viruses</taxon>
        <taxon>Riboviria</taxon>
        <taxon>Orthornavirae</taxon>
        <taxon>Duplornaviricota</taxon>
        <taxon>Resentoviricetes</taxon>
        <taxon>Reovirales</taxon>
        <taxon>Sedoreoviridae</taxon>
        <taxon>Rotavirus</taxon>
    </lineage>
</organism>
<evidence type="ECO:0000256" key="2">
    <source>
        <dbReference type="SAM" id="MobiDB-lite"/>
    </source>
</evidence>
<dbReference type="CDD" id="cd20714">
    <property type="entry name" value="NSP3_rotavirus"/>
    <property type="match status" value="1"/>
</dbReference>
<evidence type="ECO:0000256" key="1">
    <source>
        <dbReference type="SAM" id="Coils"/>
    </source>
</evidence>
<dbReference type="EMBL" id="MH453869">
    <property type="protein sequence ID" value="AXF38737.1"/>
    <property type="molecule type" value="Genomic_RNA"/>
</dbReference>
<accession>A0A3G1RPG7</accession>
<keyword evidence="1" id="KW-0175">Coiled coil</keyword>